<dbReference type="PANTHER" id="PTHR30028:SF0">
    <property type="entry name" value="PROTEIN ALUMINUM SENSITIVE 3"/>
    <property type="match status" value="1"/>
</dbReference>
<evidence type="ECO:0000256" key="1">
    <source>
        <dbReference type="ARBA" id="ARBA00004141"/>
    </source>
</evidence>
<feature type="transmembrane region" description="Helical" evidence="6">
    <location>
        <begin position="65"/>
        <end position="83"/>
    </location>
</feature>
<dbReference type="RefSeq" id="WP_166272842.1">
    <property type="nucleotide sequence ID" value="NZ_JAAFGS010000001.1"/>
</dbReference>
<keyword evidence="3 6" id="KW-0812">Transmembrane</keyword>
<feature type="transmembrane region" description="Helical" evidence="6">
    <location>
        <begin position="128"/>
        <end position="151"/>
    </location>
</feature>
<evidence type="ECO:0000256" key="3">
    <source>
        <dbReference type="ARBA" id="ARBA00022692"/>
    </source>
</evidence>
<name>A0ABX0F0S5_9BACL</name>
<feature type="transmembrane region" description="Helical" evidence="6">
    <location>
        <begin position="38"/>
        <end position="59"/>
    </location>
</feature>
<dbReference type="EMBL" id="JAAFGS010000001">
    <property type="protein sequence ID" value="NGZ74587.1"/>
    <property type="molecule type" value="Genomic_DNA"/>
</dbReference>
<evidence type="ECO:0000256" key="5">
    <source>
        <dbReference type="ARBA" id="ARBA00023136"/>
    </source>
</evidence>
<protein>
    <submittedName>
        <fullName evidence="7">Iron export ABC transporter permease subunit FetB</fullName>
    </submittedName>
</protein>
<keyword evidence="4 6" id="KW-1133">Transmembrane helix</keyword>
<comment type="caution">
    <text evidence="7">The sequence shown here is derived from an EMBL/GenBank/DDBJ whole genome shotgun (WGS) entry which is preliminary data.</text>
</comment>
<sequence>MNGIIDIVWWQLGAAYVFVLVLMVIVRIKGIRREREIVIASIRMTVQLIAVGYILEYVFGHANPYYTLLLVGIMLVFAVHTIIKRSKNPLSNRMKRLIALSMCSGFAVSLCVFLFIVLGLRPWYEPRYVIPIAGMIVGNSMTGIALGVNTLTGGMKSRRPLIEAALMFGATPKTACRSVVNDAFDAAMLPTLNSMIGMGIVFLPGMMTGQILGGASPLQAIEYQIAIMLSMVGSVSLSVILFVQLGYKLFFNERAQLIEETEQRR</sequence>
<organism evidence="7 8">
    <name type="scientific">Saccharibacillus alkalitolerans</name>
    <dbReference type="NCBI Taxonomy" id="2705290"/>
    <lineage>
        <taxon>Bacteria</taxon>
        <taxon>Bacillati</taxon>
        <taxon>Bacillota</taxon>
        <taxon>Bacilli</taxon>
        <taxon>Bacillales</taxon>
        <taxon>Paenibacillaceae</taxon>
        <taxon>Saccharibacillus</taxon>
    </lineage>
</organism>
<feature type="transmembrane region" description="Helical" evidence="6">
    <location>
        <begin position="95"/>
        <end position="116"/>
    </location>
</feature>
<gene>
    <name evidence="7" type="primary">fetB</name>
    <name evidence="7" type="ORF">GYN08_04595</name>
</gene>
<evidence type="ECO:0000313" key="7">
    <source>
        <dbReference type="EMBL" id="NGZ74587.1"/>
    </source>
</evidence>
<keyword evidence="8" id="KW-1185">Reference proteome</keyword>
<feature type="transmembrane region" description="Helical" evidence="6">
    <location>
        <begin position="7"/>
        <end position="26"/>
    </location>
</feature>
<comment type="similarity">
    <text evidence="2">Belongs to the UPF0014 family.</text>
</comment>
<feature type="transmembrane region" description="Helical" evidence="6">
    <location>
        <begin position="225"/>
        <end position="247"/>
    </location>
</feature>
<evidence type="ECO:0000256" key="6">
    <source>
        <dbReference type="SAM" id="Phobius"/>
    </source>
</evidence>
<accession>A0ABX0F0S5</accession>
<keyword evidence="5 6" id="KW-0472">Membrane</keyword>
<dbReference type="PANTHER" id="PTHR30028">
    <property type="entry name" value="UPF0014 INNER MEMBRANE PROTEIN YBBM-RELATED"/>
    <property type="match status" value="1"/>
</dbReference>
<dbReference type="InterPro" id="IPR005226">
    <property type="entry name" value="UPF0014_fam"/>
</dbReference>
<dbReference type="Pfam" id="PF03649">
    <property type="entry name" value="UPF0014"/>
    <property type="match status" value="1"/>
</dbReference>
<evidence type="ECO:0000256" key="4">
    <source>
        <dbReference type="ARBA" id="ARBA00022989"/>
    </source>
</evidence>
<evidence type="ECO:0000256" key="2">
    <source>
        <dbReference type="ARBA" id="ARBA00005268"/>
    </source>
</evidence>
<dbReference type="Proteomes" id="UP000800303">
    <property type="component" value="Unassembled WGS sequence"/>
</dbReference>
<proteinExistence type="inferred from homology"/>
<comment type="subcellular location">
    <subcellularLocation>
        <location evidence="1">Membrane</location>
        <topology evidence="1">Multi-pass membrane protein</topology>
    </subcellularLocation>
</comment>
<feature type="transmembrane region" description="Helical" evidence="6">
    <location>
        <begin position="195"/>
        <end position="213"/>
    </location>
</feature>
<reference evidence="7 8" key="1">
    <citation type="submission" date="2020-01" db="EMBL/GenBank/DDBJ databases">
        <title>Polyphasic characterisation and genomic insights into a novel alkali tolerant bacterium VR-M41.</title>
        <authorList>
            <person name="Vemuluri V.R."/>
        </authorList>
    </citation>
    <scope>NUCLEOTIDE SEQUENCE [LARGE SCALE GENOMIC DNA]</scope>
    <source>
        <strain evidence="7 8">VR-M41</strain>
    </source>
</reference>
<evidence type="ECO:0000313" key="8">
    <source>
        <dbReference type="Proteomes" id="UP000800303"/>
    </source>
</evidence>